<feature type="non-terminal residue" evidence="12">
    <location>
        <position position="1"/>
    </location>
</feature>
<comment type="similarity">
    <text evidence="3">Belongs to the selenoprotein S family.</text>
</comment>
<dbReference type="PANTHER" id="PTHR28621:SF1">
    <property type="entry name" value="SELENOPROTEIN S"/>
    <property type="match status" value="1"/>
</dbReference>
<evidence type="ECO:0000313" key="12">
    <source>
        <dbReference type="EMBL" id="KZC08664.1"/>
    </source>
</evidence>
<proteinExistence type="inferred from homology"/>
<name>A0A154PB95_DUFNO</name>
<protein>
    <recommendedName>
        <fullName evidence="14">Selenoprotein S</fullName>
    </recommendedName>
</protein>
<dbReference type="STRING" id="178035.A0A154PB95"/>
<keyword evidence="6" id="KW-0256">Endoplasmic reticulum</keyword>
<keyword evidence="13" id="KW-1185">Reference proteome</keyword>
<keyword evidence="5 11" id="KW-0812">Transmembrane</keyword>
<evidence type="ECO:0000256" key="5">
    <source>
        <dbReference type="ARBA" id="ARBA00022692"/>
    </source>
</evidence>
<dbReference type="GO" id="GO:0030968">
    <property type="term" value="P:endoplasmic reticulum unfolded protein response"/>
    <property type="evidence" value="ECO:0007669"/>
    <property type="project" value="TreeGrafter"/>
</dbReference>
<dbReference type="GO" id="GO:0036502">
    <property type="term" value="C:Derlin-1-VIMP complex"/>
    <property type="evidence" value="ECO:0007669"/>
    <property type="project" value="TreeGrafter"/>
</dbReference>
<keyword evidence="8 11" id="KW-1133">Transmembrane helix</keyword>
<dbReference type="AlphaFoldDB" id="A0A154PB95"/>
<evidence type="ECO:0008006" key="14">
    <source>
        <dbReference type="Google" id="ProtNLM"/>
    </source>
</evidence>
<evidence type="ECO:0000256" key="10">
    <source>
        <dbReference type="SAM" id="MobiDB-lite"/>
    </source>
</evidence>
<dbReference type="GO" id="GO:0030970">
    <property type="term" value="P:retrograde protein transport, ER to cytosol"/>
    <property type="evidence" value="ECO:0007669"/>
    <property type="project" value="TreeGrafter"/>
</dbReference>
<dbReference type="OrthoDB" id="75792at2759"/>
<evidence type="ECO:0000256" key="8">
    <source>
        <dbReference type="ARBA" id="ARBA00022989"/>
    </source>
</evidence>
<comment type="subcellular location">
    <subcellularLocation>
        <location evidence="2">Cytoplasm</location>
    </subcellularLocation>
    <subcellularLocation>
        <location evidence="1">Endoplasmic reticulum membrane</location>
        <topology evidence="1">Single-pass membrane protein</topology>
    </subcellularLocation>
</comment>
<feature type="compositionally biased region" description="Basic and acidic residues" evidence="10">
    <location>
        <begin position="105"/>
        <end position="117"/>
    </location>
</feature>
<dbReference type="Gene3D" id="6.10.250.2950">
    <property type="match status" value="1"/>
</dbReference>
<evidence type="ECO:0000256" key="1">
    <source>
        <dbReference type="ARBA" id="ARBA00004389"/>
    </source>
</evidence>
<dbReference type="InterPro" id="IPR009703">
    <property type="entry name" value="Selenoprotein_S"/>
</dbReference>
<evidence type="ECO:0000256" key="7">
    <source>
        <dbReference type="ARBA" id="ARBA00022933"/>
    </source>
</evidence>
<evidence type="ECO:0000256" key="2">
    <source>
        <dbReference type="ARBA" id="ARBA00004496"/>
    </source>
</evidence>
<evidence type="ECO:0000256" key="3">
    <source>
        <dbReference type="ARBA" id="ARBA00011034"/>
    </source>
</evidence>
<evidence type="ECO:0000256" key="4">
    <source>
        <dbReference type="ARBA" id="ARBA00022490"/>
    </source>
</evidence>
<gene>
    <name evidence="12" type="ORF">WN55_10686</name>
</gene>
<feature type="transmembrane region" description="Helical" evidence="11">
    <location>
        <begin position="6"/>
        <end position="26"/>
    </location>
</feature>
<keyword evidence="9 11" id="KW-0472">Membrane</keyword>
<dbReference type="Pfam" id="PF06936">
    <property type="entry name" value="Selenoprotein_S"/>
    <property type="match status" value="1"/>
</dbReference>
<keyword evidence="4" id="KW-0963">Cytoplasm</keyword>
<evidence type="ECO:0000256" key="11">
    <source>
        <dbReference type="SAM" id="Phobius"/>
    </source>
</evidence>
<dbReference type="EMBL" id="KQ434856">
    <property type="protein sequence ID" value="KZC08664.1"/>
    <property type="molecule type" value="Genomic_DNA"/>
</dbReference>
<evidence type="ECO:0000256" key="9">
    <source>
        <dbReference type="ARBA" id="ARBA00023136"/>
    </source>
</evidence>
<keyword evidence="7" id="KW-0712">Selenocysteine</keyword>
<dbReference type="GO" id="GO:0036513">
    <property type="term" value="C:Derlin-1 retrotranslocation complex"/>
    <property type="evidence" value="ECO:0007669"/>
    <property type="project" value="TreeGrafter"/>
</dbReference>
<sequence length="152" mass="17629">VWTAVASMGWYILAVIISLWYVSPYIRKKYTKWRIKKEEQDYAAKYHKNPDLLQQRLAALEASRQKMQQEYYQKCIHEQQDEKKSKETKKKALKLIDTHSSGHKLGNENNDRLDSTGKKPTSLKGDYNPLMGDNSRRYRPPKRSCCGSGGCG</sequence>
<reference evidence="12 13" key="1">
    <citation type="submission" date="2015-07" db="EMBL/GenBank/DDBJ databases">
        <title>The genome of Dufourea novaeangliae.</title>
        <authorList>
            <person name="Pan H."/>
            <person name="Kapheim K."/>
        </authorList>
    </citation>
    <scope>NUCLEOTIDE SEQUENCE [LARGE SCALE GENOMIC DNA]</scope>
    <source>
        <strain evidence="12">0120121106</strain>
        <tissue evidence="12">Whole body</tissue>
    </source>
</reference>
<organism evidence="12 13">
    <name type="scientific">Dufourea novaeangliae</name>
    <name type="common">Sweat bee</name>
    <dbReference type="NCBI Taxonomy" id="178035"/>
    <lineage>
        <taxon>Eukaryota</taxon>
        <taxon>Metazoa</taxon>
        <taxon>Ecdysozoa</taxon>
        <taxon>Arthropoda</taxon>
        <taxon>Hexapoda</taxon>
        <taxon>Insecta</taxon>
        <taxon>Pterygota</taxon>
        <taxon>Neoptera</taxon>
        <taxon>Endopterygota</taxon>
        <taxon>Hymenoptera</taxon>
        <taxon>Apocrita</taxon>
        <taxon>Aculeata</taxon>
        <taxon>Apoidea</taxon>
        <taxon>Anthophila</taxon>
        <taxon>Halictidae</taxon>
        <taxon>Rophitinae</taxon>
        <taxon>Dufourea</taxon>
    </lineage>
</organism>
<dbReference type="Proteomes" id="UP000076502">
    <property type="component" value="Unassembled WGS sequence"/>
</dbReference>
<feature type="region of interest" description="Disordered" evidence="10">
    <location>
        <begin position="78"/>
        <end position="152"/>
    </location>
</feature>
<evidence type="ECO:0000256" key="6">
    <source>
        <dbReference type="ARBA" id="ARBA00022824"/>
    </source>
</evidence>
<dbReference type="PANTHER" id="PTHR28621">
    <property type="entry name" value="SELENOPROTEIN S"/>
    <property type="match status" value="1"/>
</dbReference>
<evidence type="ECO:0000313" key="13">
    <source>
        <dbReference type="Proteomes" id="UP000076502"/>
    </source>
</evidence>
<accession>A0A154PB95</accession>